<keyword evidence="2" id="KW-0472">Membrane</keyword>
<evidence type="ECO:0000256" key="2">
    <source>
        <dbReference type="SAM" id="Phobius"/>
    </source>
</evidence>
<evidence type="ECO:0000256" key="1">
    <source>
        <dbReference type="SAM" id="MobiDB-lite"/>
    </source>
</evidence>
<feature type="region of interest" description="Disordered" evidence="1">
    <location>
        <begin position="50"/>
        <end position="73"/>
    </location>
</feature>
<evidence type="ECO:0008006" key="5">
    <source>
        <dbReference type="Google" id="ProtNLM"/>
    </source>
</evidence>
<evidence type="ECO:0000313" key="4">
    <source>
        <dbReference type="Proteomes" id="UP000247099"/>
    </source>
</evidence>
<dbReference type="AlphaFoldDB" id="A0A317ZNW4"/>
<sequence>MDVYDYKELWPIILLGVAFFVVAVTMLYWSAKKGHLRNFDSQAKTIFTEEEPEGEVSDAFPDSRKHSRSKDRK</sequence>
<reference evidence="3 4" key="1">
    <citation type="submission" date="2018-05" db="EMBL/GenBank/DDBJ databases">
        <title>Coraliomargarita sinensis sp. nov., isolated from a marine solar saltern.</title>
        <authorList>
            <person name="Zhou L.Y."/>
        </authorList>
    </citation>
    <scope>NUCLEOTIDE SEQUENCE [LARGE SCALE GENOMIC DNA]</scope>
    <source>
        <strain evidence="3 4">WN38</strain>
    </source>
</reference>
<organism evidence="3 4">
    <name type="scientific">Coraliomargarita sinensis</name>
    <dbReference type="NCBI Taxonomy" id="2174842"/>
    <lineage>
        <taxon>Bacteria</taxon>
        <taxon>Pseudomonadati</taxon>
        <taxon>Verrucomicrobiota</taxon>
        <taxon>Opitutia</taxon>
        <taxon>Puniceicoccales</taxon>
        <taxon>Coraliomargaritaceae</taxon>
        <taxon>Coraliomargarita</taxon>
    </lineage>
</organism>
<keyword evidence="4" id="KW-1185">Reference proteome</keyword>
<dbReference type="Proteomes" id="UP000247099">
    <property type="component" value="Unassembled WGS sequence"/>
</dbReference>
<proteinExistence type="predicted"/>
<dbReference type="OrthoDB" id="198368at2"/>
<name>A0A317ZNW4_9BACT</name>
<protein>
    <recommendedName>
        <fullName evidence="5">CcoQ/FixQ family Cbb3-type cytochrome c oxidase assembly chaperone</fullName>
    </recommendedName>
</protein>
<dbReference type="EMBL" id="QHJQ01000002">
    <property type="protein sequence ID" value="PXA05031.1"/>
    <property type="molecule type" value="Genomic_DNA"/>
</dbReference>
<dbReference type="InParanoid" id="A0A317ZNW4"/>
<keyword evidence="2" id="KW-0812">Transmembrane</keyword>
<dbReference type="RefSeq" id="WP_110130032.1">
    <property type="nucleotide sequence ID" value="NZ_QHJQ01000002.1"/>
</dbReference>
<evidence type="ECO:0000313" key="3">
    <source>
        <dbReference type="EMBL" id="PXA05031.1"/>
    </source>
</evidence>
<feature type="transmembrane region" description="Helical" evidence="2">
    <location>
        <begin position="12"/>
        <end position="31"/>
    </location>
</feature>
<accession>A0A317ZNW4</accession>
<keyword evidence="2" id="KW-1133">Transmembrane helix</keyword>
<gene>
    <name evidence="3" type="ORF">DDZ13_03445</name>
</gene>
<comment type="caution">
    <text evidence="3">The sequence shown here is derived from an EMBL/GenBank/DDBJ whole genome shotgun (WGS) entry which is preliminary data.</text>
</comment>